<organism evidence="2 3">
    <name type="scientific">Paenibacillus agri</name>
    <dbReference type="NCBI Taxonomy" id="2744309"/>
    <lineage>
        <taxon>Bacteria</taxon>
        <taxon>Bacillati</taxon>
        <taxon>Bacillota</taxon>
        <taxon>Bacilli</taxon>
        <taxon>Bacillales</taxon>
        <taxon>Paenibacillaceae</taxon>
        <taxon>Paenibacillus</taxon>
    </lineage>
</organism>
<dbReference type="InterPro" id="IPR011009">
    <property type="entry name" value="Kinase-like_dom_sf"/>
</dbReference>
<dbReference type="InterPro" id="IPR051678">
    <property type="entry name" value="AGP_Transferase"/>
</dbReference>
<keyword evidence="2" id="KW-0808">Transferase</keyword>
<dbReference type="Proteomes" id="UP000564806">
    <property type="component" value="Unassembled WGS sequence"/>
</dbReference>
<keyword evidence="3" id="KW-1185">Reference proteome</keyword>
<accession>A0A850ET16</accession>
<proteinExistence type="predicted"/>
<dbReference type="EMBL" id="JABWCS010000221">
    <property type="protein sequence ID" value="NUU64318.1"/>
    <property type="molecule type" value="Genomic_DNA"/>
</dbReference>
<gene>
    <name evidence="2" type="ORF">HPT30_28590</name>
</gene>
<dbReference type="PANTHER" id="PTHR21310:SF15">
    <property type="entry name" value="AMINOGLYCOSIDE PHOSPHOTRANSFERASE DOMAIN-CONTAINING PROTEIN"/>
    <property type="match status" value="1"/>
</dbReference>
<dbReference type="AlphaFoldDB" id="A0A850ET16"/>
<dbReference type="RefSeq" id="WP_175374641.1">
    <property type="nucleotide sequence ID" value="NZ_JABWCS010000221.1"/>
</dbReference>
<dbReference type="Gene3D" id="3.30.200.20">
    <property type="entry name" value="Phosphorylase Kinase, domain 1"/>
    <property type="match status" value="1"/>
</dbReference>
<feature type="domain" description="Aminoglycoside phosphotransferase" evidence="1">
    <location>
        <begin position="32"/>
        <end position="250"/>
    </location>
</feature>
<evidence type="ECO:0000313" key="3">
    <source>
        <dbReference type="Proteomes" id="UP000564806"/>
    </source>
</evidence>
<name>A0A850ET16_9BACL</name>
<reference evidence="2" key="1">
    <citation type="submission" date="2020-06" db="EMBL/GenBank/DDBJ databases">
        <title>Paenibacillus sp. nov., isolated from soil.</title>
        <authorList>
            <person name="Seo Y.L."/>
        </authorList>
    </citation>
    <scope>NUCLEOTIDE SEQUENCE [LARGE SCALE GENOMIC DNA]</scope>
    <source>
        <strain evidence="2">JW14</strain>
    </source>
</reference>
<dbReference type="InterPro" id="IPR002575">
    <property type="entry name" value="Aminoglycoside_PTrfase"/>
</dbReference>
<dbReference type="PANTHER" id="PTHR21310">
    <property type="entry name" value="AMINOGLYCOSIDE PHOSPHOTRANSFERASE-RELATED-RELATED"/>
    <property type="match status" value="1"/>
</dbReference>
<evidence type="ECO:0000313" key="2">
    <source>
        <dbReference type="EMBL" id="NUU64318.1"/>
    </source>
</evidence>
<dbReference type="GO" id="GO:0016740">
    <property type="term" value="F:transferase activity"/>
    <property type="evidence" value="ECO:0007669"/>
    <property type="project" value="UniProtKB-KW"/>
</dbReference>
<dbReference type="Pfam" id="PF01636">
    <property type="entry name" value="APH"/>
    <property type="match status" value="1"/>
</dbReference>
<evidence type="ECO:0000259" key="1">
    <source>
        <dbReference type="Pfam" id="PF01636"/>
    </source>
</evidence>
<protein>
    <submittedName>
        <fullName evidence="2">Aminoglycoside phosphotransferase family protein</fullName>
    </submittedName>
</protein>
<comment type="caution">
    <text evidence="2">The sequence shown here is derived from an EMBL/GenBank/DDBJ whole genome shotgun (WGS) entry which is preliminary data.</text>
</comment>
<sequence>MESVIKPKLSDVQLDLLVKSAFGTTIVITRCTELTAGMFNTGYDLELNDGRTVILKVAPAAEVETLSCEKDIMRTEVEALKLIRATGRVPVPEVFSYDLSLNLIPYPYFFMEKVEGHPYNEIKEGLSPQEREAIETQIGRYNRLINEVKGEHFGYFHQEKSSLTSSWRATFGVMMENLLRDGERIGVRLPVAYAEIRERIDTQLPALDEVTQPRLVHWDLWNGNVFVKDGMITAIIDWERALWGDELMEYYFRHHENSPAFYQGYGMTTDSPNQRARKKLYDLYFDLIMVIECYSRKYEDQGHVKWTHDNFIQGWGRFCGED</sequence>
<dbReference type="SUPFAM" id="SSF56112">
    <property type="entry name" value="Protein kinase-like (PK-like)"/>
    <property type="match status" value="1"/>
</dbReference>
<dbReference type="Gene3D" id="3.90.1200.10">
    <property type="match status" value="1"/>
</dbReference>